<reference evidence="4 5" key="1">
    <citation type="journal article" date="2016" name="Sci. Rep.">
        <title>The Dendrobium catenatum Lindl. genome sequence provides insights into polysaccharide synthase, floral development and adaptive evolution.</title>
        <authorList>
            <person name="Zhang G.Q."/>
            <person name="Xu Q."/>
            <person name="Bian C."/>
            <person name="Tsai W.C."/>
            <person name="Yeh C.M."/>
            <person name="Liu K.W."/>
            <person name="Yoshida K."/>
            <person name="Zhang L.S."/>
            <person name="Chang S.B."/>
            <person name="Chen F."/>
            <person name="Shi Y."/>
            <person name="Su Y.Y."/>
            <person name="Zhang Y.Q."/>
            <person name="Chen L.J."/>
            <person name="Yin Y."/>
            <person name="Lin M."/>
            <person name="Huang H."/>
            <person name="Deng H."/>
            <person name="Wang Z.W."/>
            <person name="Zhu S.L."/>
            <person name="Zhao X."/>
            <person name="Deng C."/>
            <person name="Niu S.C."/>
            <person name="Huang J."/>
            <person name="Wang M."/>
            <person name="Liu G.H."/>
            <person name="Yang H.J."/>
            <person name="Xiao X.J."/>
            <person name="Hsiao Y.Y."/>
            <person name="Wu W.L."/>
            <person name="Chen Y.Y."/>
            <person name="Mitsuda N."/>
            <person name="Ohme-Takagi M."/>
            <person name="Luo Y.B."/>
            <person name="Van de Peer Y."/>
            <person name="Liu Z.J."/>
        </authorList>
    </citation>
    <scope>NUCLEOTIDE SEQUENCE [LARGE SCALE GENOMIC DNA]</scope>
    <source>
        <tissue evidence="4">The whole plant</tissue>
    </source>
</reference>
<keyword evidence="2" id="KW-0863">Zinc-finger</keyword>
<evidence type="ECO:0000256" key="3">
    <source>
        <dbReference type="ARBA" id="ARBA00022833"/>
    </source>
</evidence>
<evidence type="ECO:0000313" key="4">
    <source>
        <dbReference type="EMBL" id="PKU70306.1"/>
    </source>
</evidence>
<evidence type="ECO:0000256" key="1">
    <source>
        <dbReference type="ARBA" id="ARBA00022723"/>
    </source>
</evidence>
<reference evidence="4 5" key="2">
    <citation type="journal article" date="2017" name="Nature">
        <title>The Apostasia genome and the evolution of orchids.</title>
        <authorList>
            <person name="Zhang G.Q."/>
            <person name="Liu K.W."/>
            <person name="Li Z."/>
            <person name="Lohaus R."/>
            <person name="Hsiao Y.Y."/>
            <person name="Niu S.C."/>
            <person name="Wang J.Y."/>
            <person name="Lin Y.C."/>
            <person name="Xu Q."/>
            <person name="Chen L.J."/>
            <person name="Yoshida K."/>
            <person name="Fujiwara S."/>
            <person name="Wang Z.W."/>
            <person name="Zhang Y.Q."/>
            <person name="Mitsuda N."/>
            <person name="Wang M."/>
            <person name="Liu G.H."/>
            <person name="Pecoraro L."/>
            <person name="Huang H.X."/>
            <person name="Xiao X.J."/>
            <person name="Lin M."/>
            <person name="Wu X.Y."/>
            <person name="Wu W.L."/>
            <person name="Chen Y.Y."/>
            <person name="Chang S.B."/>
            <person name="Sakamoto S."/>
            <person name="Ohme-Takagi M."/>
            <person name="Yagi M."/>
            <person name="Zeng S.J."/>
            <person name="Shen C.Y."/>
            <person name="Yeh C.M."/>
            <person name="Luo Y.B."/>
            <person name="Tsai W.C."/>
            <person name="Van de Peer Y."/>
            <person name="Liu Z.J."/>
        </authorList>
    </citation>
    <scope>NUCLEOTIDE SEQUENCE [LARGE SCALE GENOMIC DNA]</scope>
    <source>
        <tissue evidence="4">The whole plant</tissue>
    </source>
</reference>
<sequence>MGDAIGKEVGGLISEGVLPIVSSWSVIRSPSLSSCHRCGLGFPINGSVDCLKTLESQWRVVLLCRECFASVKSAEVCSYCFLWFPELEKGFLDCNMCSRRVHRTCVSLHHRNFSHTLFDADNFICVDCRPIPKLRREYSKSSGGSTSRTTFSVSLDDFVEGATSISEKKETSKGKARENEAKKVLVTRDSSELKRKAFDAVRLVKESSCVNLIVPDEKMALSLHQTINGSQRISRSLCPKGVSQVTVPRKEQCKYNSAVRIIDSNSCAHHGKINVSTENKSLQEDLGVSESILTNGPLFRQENSDLTNQVRGCTTGYPDDVSLNEMEGSLKFPNCADDGSNSGGLALLPCHSLNTSLKSTMPLIKSRFDDCDGERSYKLQRKSIDLIGLNGSLKKYFRKSWCSGRTMRENSHSIFSGSPLFKQENGDPMKQHMTCGTDGPSDFALQEKESSQRFPDSIDDRSNSNSTLLPCHSMNVWLIGTSPAGKHRFGDCDKLEYSKLKRRSIDVIGLDRPMKKYFRKHWDSGRTIQGSSHPILTNNPIFKQNNTVLMKRTRECNIGCSGDFSLKDKESSLKFPDSTEYVSNTDSALLPHHSLNTWSNSSMALTKYRFGDGDGGGSSKLQRKSIDAMACRSMKKYFRKHWSSIDAIVSDKKGNSESILVNSPLCNENEDLTKQTRGCNTGNIGIIFSNEEVSSLQFPDYTNDGSNAGSALFPCHSLNSGLNNTFPLTNYSFCDGNGERSKKLQRKPIDAIVSNNMKKYYRKRWGSKRIMHGTSQSISISSSLINQENGDLMKQNRECNTICPRDFPLKEEISLKFPDSTDGGSNINSALLQFHSLNTSLNITMPLIKYTVGDEDGVGYSKLQRRSIDAICSDASLKKYFRRNLGS</sequence>
<dbReference type="OrthoDB" id="730111at2759"/>
<gene>
    <name evidence="4" type="ORF">MA16_Dca007057</name>
</gene>
<dbReference type="PANTHER" id="PTHR38530">
    <property type="entry name" value="OS06G0468300 PROTEIN"/>
    <property type="match status" value="1"/>
</dbReference>
<dbReference type="InterPro" id="IPR019786">
    <property type="entry name" value="Zinc_finger_PHD-type_CS"/>
</dbReference>
<protein>
    <submittedName>
        <fullName evidence="4">Uncharacterized protein</fullName>
    </submittedName>
</protein>
<dbReference type="PROSITE" id="PS01359">
    <property type="entry name" value="ZF_PHD_1"/>
    <property type="match status" value="1"/>
</dbReference>
<dbReference type="EMBL" id="KZ502938">
    <property type="protein sequence ID" value="PKU70306.1"/>
    <property type="molecule type" value="Genomic_DNA"/>
</dbReference>
<organism evidence="4 5">
    <name type="scientific">Dendrobium catenatum</name>
    <dbReference type="NCBI Taxonomy" id="906689"/>
    <lineage>
        <taxon>Eukaryota</taxon>
        <taxon>Viridiplantae</taxon>
        <taxon>Streptophyta</taxon>
        <taxon>Embryophyta</taxon>
        <taxon>Tracheophyta</taxon>
        <taxon>Spermatophyta</taxon>
        <taxon>Magnoliopsida</taxon>
        <taxon>Liliopsida</taxon>
        <taxon>Asparagales</taxon>
        <taxon>Orchidaceae</taxon>
        <taxon>Epidendroideae</taxon>
        <taxon>Malaxideae</taxon>
        <taxon>Dendrobiinae</taxon>
        <taxon>Dendrobium</taxon>
    </lineage>
</organism>
<dbReference type="GO" id="GO:0008270">
    <property type="term" value="F:zinc ion binding"/>
    <property type="evidence" value="ECO:0007669"/>
    <property type="project" value="UniProtKB-KW"/>
</dbReference>
<keyword evidence="1" id="KW-0479">Metal-binding</keyword>
<keyword evidence="5" id="KW-1185">Reference proteome</keyword>
<name>A0A2I0W3R1_9ASPA</name>
<dbReference type="SUPFAM" id="SSF57903">
    <property type="entry name" value="FYVE/PHD zinc finger"/>
    <property type="match status" value="1"/>
</dbReference>
<dbReference type="InterPro" id="IPR011011">
    <property type="entry name" value="Znf_FYVE_PHD"/>
</dbReference>
<dbReference type="AlphaFoldDB" id="A0A2I0W3R1"/>
<evidence type="ECO:0000256" key="2">
    <source>
        <dbReference type="ARBA" id="ARBA00022771"/>
    </source>
</evidence>
<evidence type="ECO:0000313" key="5">
    <source>
        <dbReference type="Proteomes" id="UP000233837"/>
    </source>
</evidence>
<proteinExistence type="predicted"/>
<dbReference type="Proteomes" id="UP000233837">
    <property type="component" value="Unassembled WGS sequence"/>
</dbReference>
<keyword evidence="3" id="KW-0862">Zinc</keyword>
<accession>A0A2I0W3R1</accession>